<comment type="caution">
    <text evidence="2">The sequence shown here is derived from an EMBL/GenBank/DDBJ whole genome shotgun (WGS) entry which is preliminary data.</text>
</comment>
<accession>A0A554W934</accession>
<dbReference type="OrthoDB" id="5298269at2"/>
<dbReference type="SUPFAM" id="SSF52091">
    <property type="entry name" value="SpoIIaa-like"/>
    <property type="match status" value="1"/>
</dbReference>
<evidence type="ECO:0000313" key="3">
    <source>
        <dbReference type="Proteomes" id="UP000315736"/>
    </source>
</evidence>
<keyword evidence="3" id="KW-1185">Reference proteome</keyword>
<reference evidence="2 3" key="1">
    <citation type="submission" date="2019-07" db="EMBL/GenBank/DDBJ databases">
        <title>Tepidimonas alkaliphilus YIM 72238 draft genome.</title>
        <authorList>
            <person name="Da Costa M.S."/>
            <person name="Froufe H.J.C."/>
            <person name="Egas C."/>
            <person name="Albuquerque L."/>
        </authorList>
    </citation>
    <scope>NUCLEOTIDE SEQUENCE [LARGE SCALE GENOMIC DNA]</scope>
    <source>
        <strain evidence="2 3">YIM 72238</strain>
    </source>
</reference>
<dbReference type="RefSeq" id="WP_143890014.1">
    <property type="nucleotide sequence ID" value="NZ_VJNB01000004.1"/>
</dbReference>
<dbReference type="Proteomes" id="UP000315736">
    <property type="component" value="Unassembled WGS sequence"/>
</dbReference>
<evidence type="ECO:0000313" key="2">
    <source>
        <dbReference type="EMBL" id="TSE20084.1"/>
    </source>
</evidence>
<dbReference type="EMBL" id="VJNB01000004">
    <property type="protein sequence ID" value="TSE20084.1"/>
    <property type="molecule type" value="Genomic_DNA"/>
</dbReference>
<dbReference type="Gene3D" id="3.30.750.24">
    <property type="entry name" value="STAS domain"/>
    <property type="match status" value="1"/>
</dbReference>
<dbReference type="AlphaFoldDB" id="A0A554W934"/>
<feature type="domain" description="MlaB-like STAS" evidence="1">
    <location>
        <begin position="252"/>
        <end position="327"/>
    </location>
</feature>
<sequence>MSLRQWWQRLWRRWRRERAAVGALRRMAAERAALQAAWQQKRREEQEWHAELAELRARRRGSATASFRTARTSPTAWAAGWTLPATPRTETAQQIERIQAQMEAQPTLAGATPSAGADANPRPPAIELVEPPQEAGTELDDWLGHPALTEAAVAWANGQAQAAHQLLSAMEADAQPPALACAAGRLRLDLLQGLGDADGYAQAAAAWAQRFGRPEPMVWASDSLFPPAPMADPNRATAARVTLPQVLVTPLDATLAQLDAACAAWRPDARDQPPLLVIEAGALRRLDFAAAGVLLQWHLAARARGWHVRWDHVPPLVGVLLHAIGIDDVAQVRLRQ</sequence>
<dbReference type="InterPro" id="IPR036513">
    <property type="entry name" value="STAS_dom_sf"/>
</dbReference>
<name>A0A554W934_9BURK</name>
<evidence type="ECO:0000259" key="1">
    <source>
        <dbReference type="Pfam" id="PF13466"/>
    </source>
</evidence>
<dbReference type="Pfam" id="PF13466">
    <property type="entry name" value="STAS_2"/>
    <property type="match status" value="1"/>
</dbReference>
<proteinExistence type="predicted"/>
<gene>
    <name evidence="2" type="ORF">Talka_00978</name>
</gene>
<organism evidence="2 3">
    <name type="scientific">Tepidimonas alkaliphilus</name>
    <dbReference type="NCBI Taxonomy" id="2588942"/>
    <lineage>
        <taxon>Bacteria</taxon>
        <taxon>Pseudomonadati</taxon>
        <taxon>Pseudomonadota</taxon>
        <taxon>Betaproteobacteria</taxon>
        <taxon>Burkholderiales</taxon>
        <taxon>Tepidimonas</taxon>
    </lineage>
</organism>
<protein>
    <submittedName>
        <fullName evidence="2">STAS domain protein</fullName>
    </submittedName>
</protein>
<dbReference type="InterPro" id="IPR058548">
    <property type="entry name" value="MlaB-like_STAS"/>
</dbReference>